<dbReference type="RefSeq" id="WP_374039336.1">
    <property type="nucleotide sequence ID" value="NZ_CP169082.1"/>
</dbReference>
<reference evidence="3" key="1">
    <citation type="journal article" date="2019" name="Int. J. Syst. Evol. Microbiol.">
        <title>The Global Catalogue of Microorganisms (GCM) 10K type strain sequencing project: providing services to taxonomists for standard genome sequencing and annotation.</title>
        <authorList>
            <consortium name="The Broad Institute Genomics Platform"/>
            <consortium name="The Broad Institute Genome Sequencing Center for Infectious Disease"/>
            <person name="Wu L."/>
            <person name="Ma J."/>
        </authorList>
    </citation>
    <scope>NUCLEOTIDE SEQUENCE [LARGE SCALE GENOMIC DNA]</scope>
    <source>
        <strain evidence="3">JCM 12125</strain>
    </source>
</reference>
<feature type="transmembrane region" description="Helical" evidence="1">
    <location>
        <begin position="35"/>
        <end position="53"/>
    </location>
</feature>
<organism evidence="2 3">
    <name type="scientific">Brevundimonas staleyi</name>
    <dbReference type="NCBI Taxonomy" id="74326"/>
    <lineage>
        <taxon>Bacteria</taxon>
        <taxon>Pseudomonadati</taxon>
        <taxon>Pseudomonadota</taxon>
        <taxon>Alphaproteobacteria</taxon>
        <taxon>Caulobacterales</taxon>
        <taxon>Caulobacteraceae</taxon>
        <taxon>Brevundimonas</taxon>
    </lineage>
</organism>
<comment type="caution">
    <text evidence="2">The sequence shown here is derived from an EMBL/GenBank/DDBJ whole genome shotgun (WGS) entry which is preliminary data.</text>
</comment>
<accession>A0ABW0FP82</accession>
<gene>
    <name evidence="2" type="ORF">ACFPIE_06455</name>
</gene>
<keyword evidence="1" id="KW-0472">Membrane</keyword>
<name>A0ABW0FP82_9CAUL</name>
<keyword evidence="1" id="KW-1133">Transmembrane helix</keyword>
<dbReference type="Proteomes" id="UP001596152">
    <property type="component" value="Unassembled WGS sequence"/>
</dbReference>
<sequence length="194" mass="19826">MSKYALPIIVGFVVAFVISGALAFMAAVAGGDAGLIPMMVGGFFGVFTAYIMANLAGNRKGVAASSEQKAAAVSLTPPAGQALLIVMREGFVGMAAGLNVTVDGKIVAQLKSPRFTAIPLSVGSHEMELAFAALAGKQNKPAVERFGAGAGEVVVYRAKVAMGALQNTIALERIHADADLSNKLRGMTMTAPDA</sequence>
<feature type="transmembrane region" description="Helical" evidence="1">
    <location>
        <begin position="7"/>
        <end position="29"/>
    </location>
</feature>
<keyword evidence="1" id="KW-0812">Transmembrane</keyword>
<protein>
    <submittedName>
        <fullName evidence="2">Uncharacterized protein</fullName>
    </submittedName>
</protein>
<proteinExistence type="predicted"/>
<evidence type="ECO:0000313" key="3">
    <source>
        <dbReference type="Proteomes" id="UP001596152"/>
    </source>
</evidence>
<evidence type="ECO:0000256" key="1">
    <source>
        <dbReference type="SAM" id="Phobius"/>
    </source>
</evidence>
<keyword evidence="3" id="KW-1185">Reference proteome</keyword>
<evidence type="ECO:0000313" key="2">
    <source>
        <dbReference type="EMBL" id="MFC5343550.1"/>
    </source>
</evidence>
<dbReference type="EMBL" id="JBHSLF010000014">
    <property type="protein sequence ID" value="MFC5343550.1"/>
    <property type="molecule type" value="Genomic_DNA"/>
</dbReference>